<gene>
    <name evidence="10" type="ORF">SAMN05216480_101353</name>
</gene>
<evidence type="ECO:0000256" key="4">
    <source>
        <dbReference type="ARBA" id="ARBA00023125"/>
    </source>
</evidence>
<dbReference type="GO" id="GO:0005524">
    <property type="term" value="F:ATP binding"/>
    <property type="evidence" value="ECO:0007669"/>
    <property type="project" value="UniProtKB-KW"/>
</dbReference>
<dbReference type="SMART" id="SM00382">
    <property type="entry name" value="AAA"/>
    <property type="match status" value="1"/>
</dbReference>
<evidence type="ECO:0000313" key="11">
    <source>
        <dbReference type="Proteomes" id="UP000199138"/>
    </source>
</evidence>
<dbReference type="InterPro" id="IPR002197">
    <property type="entry name" value="HTH_Fis"/>
</dbReference>
<keyword evidence="6" id="KW-0597">Phosphoprotein</keyword>
<evidence type="ECO:0000256" key="2">
    <source>
        <dbReference type="ARBA" id="ARBA00022840"/>
    </source>
</evidence>
<sequence length="456" mass="50437">MAKILIVDDDITFSSLLERFLSRYKHQVTVCHSIEEATPFISKKFDLVFLDLRLPDGDGITFLDVIQEKVAHLPVVIMTNYAEVASAVNAMKKGAFDYISKPFNQEAVLDVITNVTKSSSKNNTKESSKEVATPTIKPSENTGANNTSQFIKGIGSASKQLSEYIKLVAPTDMSVLITGESGTGKEVVAKSIHTQSKRKDFPFVAVDCGAIPKEIASSEFFGHVKGSFTGAVTDKKGHFEEANGGTIFLDEVGNLSYDNQIQLLRALQERKIKPVGSSKEISVDIRVLAATNEDLLEAVEKGQFREDLYHRLHEFSIKVPPLVERMEDLMIFADYFLEKANQQLGRSLIGFSNDAMAVMQQYHWPGNLRELQNVIKRSALLSQGDYISGAALPPELSTPKPTPSSNFSSFSKQDNEKELIISVLKKANNNKTLAAKLLNVSRKTLYNKLKTYGLDS</sequence>
<proteinExistence type="predicted"/>
<dbReference type="RefSeq" id="WP_093022153.1">
    <property type="nucleotide sequence ID" value="NZ_FPBK01000001.1"/>
</dbReference>
<dbReference type="SUPFAM" id="SSF46689">
    <property type="entry name" value="Homeodomain-like"/>
    <property type="match status" value="1"/>
</dbReference>
<dbReference type="InterPro" id="IPR025944">
    <property type="entry name" value="Sigma_54_int_dom_CS"/>
</dbReference>
<dbReference type="InterPro" id="IPR002078">
    <property type="entry name" value="Sigma_54_int"/>
</dbReference>
<dbReference type="PANTHER" id="PTHR32071">
    <property type="entry name" value="TRANSCRIPTIONAL REGULATORY PROTEIN"/>
    <property type="match status" value="1"/>
</dbReference>
<name>A0A1I7EWN2_9FLAO</name>
<feature type="region of interest" description="Disordered" evidence="7">
    <location>
        <begin position="119"/>
        <end position="149"/>
    </location>
</feature>
<dbReference type="InterPro" id="IPR003593">
    <property type="entry name" value="AAA+_ATPase"/>
</dbReference>
<dbReference type="PROSITE" id="PS50045">
    <property type="entry name" value="SIGMA54_INTERACT_4"/>
    <property type="match status" value="1"/>
</dbReference>
<dbReference type="PROSITE" id="PS50110">
    <property type="entry name" value="RESPONSE_REGULATORY"/>
    <property type="match status" value="1"/>
</dbReference>
<dbReference type="Gene3D" id="3.40.50.2300">
    <property type="match status" value="1"/>
</dbReference>
<dbReference type="InterPro" id="IPR027417">
    <property type="entry name" value="P-loop_NTPase"/>
</dbReference>
<dbReference type="InterPro" id="IPR058031">
    <property type="entry name" value="AAA_lid_NorR"/>
</dbReference>
<keyword evidence="2" id="KW-0067">ATP-binding</keyword>
<dbReference type="OrthoDB" id="5401077at2"/>
<keyword evidence="1" id="KW-0547">Nucleotide-binding</keyword>
<dbReference type="InterPro" id="IPR001789">
    <property type="entry name" value="Sig_transdc_resp-reg_receiver"/>
</dbReference>
<dbReference type="Proteomes" id="UP000199138">
    <property type="component" value="Unassembled WGS sequence"/>
</dbReference>
<dbReference type="GO" id="GO:0006355">
    <property type="term" value="P:regulation of DNA-templated transcription"/>
    <property type="evidence" value="ECO:0007669"/>
    <property type="project" value="InterPro"/>
</dbReference>
<dbReference type="Pfam" id="PF00072">
    <property type="entry name" value="Response_reg"/>
    <property type="match status" value="1"/>
</dbReference>
<dbReference type="SUPFAM" id="SSF52172">
    <property type="entry name" value="CheY-like"/>
    <property type="match status" value="1"/>
</dbReference>
<keyword evidence="5" id="KW-0804">Transcription</keyword>
<dbReference type="Gene3D" id="1.10.10.60">
    <property type="entry name" value="Homeodomain-like"/>
    <property type="match status" value="1"/>
</dbReference>
<keyword evidence="11" id="KW-1185">Reference proteome</keyword>
<keyword evidence="3" id="KW-0805">Transcription regulation</keyword>
<dbReference type="GO" id="GO:0000160">
    <property type="term" value="P:phosphorelay signal transduction system"/>
    <property type="evidence" value="ECO:0007669"/>
    <property type="project" value="InterPro"/>
</dbReference>
<dbReference type="Pfam" id="PF25601">
    <property type="entry name" value="AAA_lid_14"/>
    <property type="match status" value="1"/>
</dbReference>
<keyword evidence="4" id="KW-0238">DNA-binding</keyword>
<dbReference type="PANTHER" id="PTHR32071:SF81">
    <property type="entry name" value="PROPIONATE CATABOLISM OPERON REGULATORY PROTEIN"/>
    <property type="match status" value="1"/>
</dbReference>
<dbReference type="Pfam" id="PF02954">
    <property type="entry name" value="HTH_8"/>
    <property type="match status" value="1"/>
</dbReference>
<dbReference type="InterPro" id="IPR025943">
    <property type="entry name" value="Sigma_54_int_dom_ATP-bd_2"/>
</dbReference>
<feature type="compositionally biased region" description="Polar residues" evidence="7">
    <location>
        <begin position="136"/>
        <end position="149"/>
    </location>
</feature>
<feature type="region of interest" description="Disordered" evidence="7">
    <location>
        <begin position="392"/>
        <end position="411"/>
    </location>
</feature>
<dbReference type="Gene3D" id="3.40.50.300">
    <property type="entry name" value="P-loop containing nucleotide triphosphate hydrolases"/>
    <property type="match status" value="1"/>
</dbReference>
<dbReference type="InterPro" id="IPR011006">
    <property type="entry name" value="CheY-like_superfamily"/>
</dbReference>
<evidence type="ECO:0000259" key="9">
    <source>
        <dbReference type="PROSITE" id="PS50110"/>
    </source>
</evidence>
<dbReference type="GO" id="GO:0043565">
    <property type="term" value="F:sequence-specific DNA binding"/>
    <property type="evidence" value="ECO:0007669"/>
    <property type="project" value="InterPro"/>
</dbReference>
<evidence type="ECO:0000313" key="10">
    <source>
        <dbReference type="EMBL" id="SFU28358.1"/>
    </source>
</evidence>
<dbReference type="InterPro" id="IPR009057">
    <property type="entry name" value="Homeodomain-like_sf"/>
</dbReference>
<dbReference type="PROSITE" id="PS00676">
    <property type="entry name" value="SIGMA54_INTERACT_2"/>
    <property type="match status" value="1"/>
</dbReference>
<dbReference type="EMBL" id="FPBK01000001">
    <property type="protein sequence ID" value="SFU28358.1"/>
    <property type="molecule type" value="Genomic_DNA"/>
</dbReference>
<evidence type="ECO:0000256" key="7">
    <source>
        <dbReference type="SAM" id="MobiDB-lite"/>
    </source>
</evidence>
<dbReference type="SUPFAM" id="SSF52540">
    <property type="entry name" value="P-loop containing nucleoside triphosphate hydrolases"/>
    <property type="match status" value="1"/>
</dbReference>
<evidence type="ECO:0000256" key="6">
    <source>
        <dbReference type="PROSITE-ProRule" id="PRU00169"/>
    </source>
</evidence>
<dbReference type="InterPro" id="IPR025662">
    <property type="entry name" value="Sigma_54_int_dom_ATP-bd_1"/>
</dbReference>
<dbReference type="AlphaFoldDB" id="A0A1I7EWN2"/>
<dbReference type="SMART" id="SM00448">
    <property type="entry name" value="REC"/>
    <property type="match status" value="1"/>
</dbReference>
<feature type="modified residue" description="4-aspartylphosphate" evidence="6">
    <location>
        <position position="51"/>
    </location>
</feature>
<dbReference type="PRINTS" id="PR01590">
    <property type="entry name" value="HTHFIS"/>
</dbReference>
<reference evidence="10 11" key="1">
    <citation type="submission" date="2016-10" db="EMBL/GenBank/DDBJ databases">
        <authorList>
            <person name="de Groot N.N."/>
        </authorList>
    </citation>
    <scope>NUCLEOTIDE SEQUENCE [LARGE SCALE GENOMIC DNA]</scope>
    <source>
        <strain evidence="10 11">CGMCC 1.12333</strain>
    </source>
</reference>
<organism evidence="10 11">
    <name type="scientific">Pustulibacterium marinum</name>
    <dbReference type="NCBI Taxonomy" id="1224947"/>
    <lineage>
        <taxon>Bacteria</taxon>
        <taxon>Pseudomonadati</taxon>
        <taxon>Bacteroidota</taxon>
        <taxon>Flavobacteriia</taxon>
        <taxon>Flavobacteriales</taxon>
        <taxon>Flavobacteriaceae</taxon>
        <taxon>Pustulibacterium</taxon>
    </lineage>
</organism>
<accession>A0A1I7EWN2</accession>
<dbReference type="PROSITE" id="PS00688">
    <property type="entry name" value="SIGMA54_INTERACT_3"/>
    <property type="match status" value="1"/>
</dbReference>
<evidence type="ECO:0000256" key="5">
    <source>
        <dbReference type="ARBA" id="ARBA00023163"/>
    </source>
</evidence>
<evidence type="ECO:0000259" key="8">
    <source>
        <dbReference type="PROSITE" id="PS50045"/>
    </source>
</evidence>
<evidence type="ECO:0000256" key="1">
    <source>
        <dbReference type="ARBA" id="ARBA00022741"/>
    </source>
</evidence>
<dbReference type="Gene3D" id="1.10.8.60">
    <property type="match status" value="1"/>
</dbReference>
<dbReference type="Pfam" id="PF00158">
    <property type="entry name" value="Sigma54_activat"/>
    <property type="match status" value="1"/>
</dbReference>
<feature type="domain" description="Sigma-54 factor interaction" evidence="8">
    <location>
        <begin position="151"/>
        <end position="380"/>
    </location>
</feature>
<evidence type="ECO:0000256" key="3">
    <source>
        <dbReference type="ARBA" id="ARBA00023015"/>
    </source>
</evidence>
<dbReference type="FunFam" id="3.40.50.300:FF:000006">
    <property type="entry name" value="DNA-binding transcriptional regulator NtrC"/>
    <property type="match status" value="1"/>
</dbReference>
<feature type="domain" description="Response regulatory" evidence="9">
    <location>
        <begin position="3"/>
        <end position="116"/>
    </location>
</feature>
<dbReference type="CDD" id="cd00156">
    <property type="entry name" value="REC"/>
    <property type="match status" value="1"/>
</dbReference>
<protein>
    <submittedName>
        <fullName evidence="10">Two-component system, NtrC family, response regulator HydG</fullName>
    </submittedName>
</protein>
<dbReference type="PROSITE" id="PS00675">
    <property type="entry name" value="SIGMA54_INTERACT_1"/>
    <property type="match status" value="1"/>
</dbReference>
<dbReference type="STRING" id="1224947.SAMN05216480_101353"/>
<dbReference type="CDD" id="cd00009">
    <property type="entry name" value="AAA"/>
    <property type="match status" value="1"/>
</dbReference>